<feature type="region of interest" description="Disordered" evidence="1">
    <location>
        <begin position="226"/>
        <end position="267"/>
    </location>
</feature>
<dbReference type="Proteomes" id="UP000759537">
    <property type="component" value="Unassembled WGS sequence"/>
</dbReference>
<feature type="compositionally biased region" description="Basic and acidic residues" evidence="1">
    <location>
        <begin position="61"/>
        <end position="72"/>
    </location>
</feature>
<protein>
    <submittedName>
        <fullName evidence="3">Uncharacterized protein</fullName>
    </submittedName>
</protein>
<feature type="compositionally biased region" description="Polar residues" evidence="1">
    <location>
        <begin position="74"/>
        <end position="89"/>
    </location>
</feature>
<reference evidence="3" key="1">
    <citation type="submission" date="2019-10" db="EMBL/GenBank/DDBJ databases">
        <authorList>
            <consortium name="DOE Joint Genome Institute"/>
            <person name="Kuo A."/>
            <person name="Miyauchi S."/>
            <person name="Kiss E."/>
            <person name="Drula E."/>
            <person name="Kohler A."/>
            <person name="Sanchez-Garcia M."/>
            <person name="Andreopoulos B."/>
            <person name="Barry K.W."/>
            <person name="Bonito G."/>
            <person name="Buee M."/>
            <person name="Carver A."/>
            <person name="Chen C."/>
            <person name="Cichocki N."/>
            <person name="Clum A."/>
            <person name="Culley D."/>
            <person name="Crous P.W."/>
            <person name="Fauchery L."/>
            <person name="Girlanda M."/>
            <person name="Hayes R."/>
            <person name="Keri Z."/>
            <person name="LaButti K."/>
            <person name="Lipzen A."/>
            <person name="Lombard V."/>
            <person name="Magnuson J."/>
            <person name="Maillard F."/>
            <person name="Morin E."/>
            <person name="Murat C."/>
            <person name="Nolan M."/>
            <person name="Ohm R."/>
            <person name="Pangilinan J."/>
            <person name="Pereira M."/>
            <person name="Perotto S."/>
            <person name="Peter M."/>
            <person name="Riley R."/>
            <person name="Sitrit Y."/>
            <person name="Stielow B."/>
            <person name="Szollosi G."/>
            <person name="Zifcakova L."/>
            <person name="Stursova M."/>
            <person name="Spatafora J.W."/>
            <person name="Tedersoo L."/>
            <person name="Vaario L.-M."/>
            <person name="Yamada A."/>
            <person name="Yan M."/>
            <person name="Wang P."/>
            <person name="Xu J."/>
            <person name="Bruns T."/>
            <person name="Baldrian P."/>
            <person name="Vilgalys R."/>
            <person name="Henrissat B."/>
            <person name="Grigoriev I.V."/>
            <person name="Hibbett D."/>
            <person name="Nagy L.G."/>
            <person name="Martin F.M."/>
        </authorList>
    </citation>
    <scope>NUCLEOTIDE SEQUENCE</scope>
    <source>
        <strain evidence="3">Prilba</strain>
    </source>
</reference>
<feature type="compositionally biased region" description="Basic residues" evidence="1">
    <location>
        <begin position="229"/>
        <end position="238"/>
    </location>
</feature>
<dbReference type="AlphaFoldDB" id="A0A9P5TD96"/>
<comment type="caution">
    <text evidence="3">The sequence shown here is derived from an EMBL/GenBank/DDBJ whole genome shotgun (WGS) entry which is preliminary data.</text>
</comment>
<feature type="compositionally biased region" description="Low complexity" evidence="1">
    <location>
        <begin position="10"/>
        <end position="30"/>
    </location>
</feature>
<dbReference type="EMBL" id="WHVB01000003">
    <property type="protein sequence ID" value="KAF8485373.1"/>
    <property type="molecule type" value="Genomic_DNA"/>
</dbReference>
<evidence type="ECO:0000256" key="1">
    <source>
        <dbReference type="SAM" id="MobiDB-lite"/>
    </source>
</evidence>
<dbReference type="OrthoDB" id="3062801at2759"/>
<feature type="region of interest" description="Disordered" evidence="1">
    <location>
        <begin position="1"/>
        <end position="202"/>
    </location>
</feature>
<evidence type="ECO:0000313" key="4">
    <source>
        <dbReference type="Proteomes" id="UP000759537"/>
    </source>
</evidence>
<name>A0A9P5TD96_9AGAM</name>
<sequence length="719" mass="78622">MADSPPPPNSSRLSTPTLLPLPGLRQLSEVSEPEPEPELAEHEPRLTIAIDAPPTPSGEQDDNKNKNEDKKISPASTEPTVSQLTSSDKLSALPSRLRSPPAGRPAAAGIRPNKSNSGSAEGTPPELPSSTNTPEARFAQPPTLSRSAVQISHSFSDSAAEFGTLQRQRISFDSDRGSSTSPRPNDRPLPTASEPVLPSTHGTTLSSFVARAHDSVHGRLTRDSFYKYKSGHSRKASQARRNSAESHTRSRTGSPQRSPSPSRGVLPLRSFLGRFSPLGRAQSREDPFIPIDPFRLHGPLSLNPFACCFGARRRPADEEAGSSRPAGSSLDLAPCGTCTCVSLLGSARFHNVHILAFDTFPRQLYLHTQLRLPSLYFSRVARIFEDAAVSRPEIQRIIDTCEGVETETVQGRARTVMLPFPEEWVPPNVSPALARFKRSWESFVESLVREWKTLNVLSALLLSAILTLFQIPDAADDPLTRTAALCSLVSALMSLAYGIMYIIQFGNMRSMYRASRWAEEAQKTETAIFWNVWVLLSLPGVWLAWSVLAFVVAIMSFVWRSGARGESQQALPRTQEFGPRIGITCQLLLGLIYSALVIRTFRSYGESGRKARVVRRLADVQIELEAREWERERGLGATGAGRMPARESEPEELAMDGAGDRGRQSRGSGGSGRRRREKALANDKANELGLSGMDRKQEIVVSGNGDIPPVSDSFSSLGM</sequence>
<proteinExistence type="predicted"/>
<feature type="compositionally biased region" description="Low complexity" evidence="1">
    <location>
        <begin position="251"/>
        <end position="264"/>
    </location>
</feature>
<keyword evidence="2" id="KW-0812">Transmembrane</keyword>
<evidence type="ECO:0000313" key="3">
    <source>
        <dbReference type="EMBL" id="KAF8485373.1"/>
    </source>
</evidence>
<gene>
    <name evidence="3" type="ORF">DFH94DRAFT_720398</name>
</gene>
<feature type="transmembrane region" description="Helical" evidence="2">
    <location>
        <begin position="482"/>
        <end position="503"/>
    </location>
</feature>
<organism evidence="3 4">
    <name type="scientific">Russula ochroleuca</name>
    <dbReference type="NCBI Taxonomy" id="152965"/>
    <lineage>
        <taxon>Eukaryota</taxon>
        <taxon>Fungi</taxon>
        <taxon>Dikarya</taxon>
        <taxon>Basidiomycota</taxon>
        <taxon>Agaricomycotina</taxon>
        <taxon>Agaricomycetes</taxon>
        <taxon>Russulales</taxon>
        <taxon>Russulaceae</taxon>
        <taxon>Russula</taxon>
    </lineage>
</organism>
<keyword evidence="2" id="KW-0472">Membrane</keyword>
<feature type="compositionally biased region" description="Low complexity" evidence="1">
    <location>
        <begin position="93"/>
        <end position="112"/>
    </location>
</feature>
<feature type="compositionally biased region" description="Polar residues" evidence="1">
    <location>
        <begin position="142"/>
        <end position="157"/>
    </location>
</feature>
<evidence type="ECO:0000256" key="2">
    <source>
        <dbReference type="SAM" id="Phobius"/>
    </source>
</evidence>
<keyword evidence="2" id="KW-1133">Transmembrane helix</keyword>
<feature type="transmembrane region" description="Helical" evidence="2">
    <location>
        <begin position="532"/>
        <end position="559"/>
    </location>
</feature>
<accession>A0A9P5TD96</accession>
<keyword evidence="4" id="KW-1185">Reference proteome</keyword>
<feature type="region of interest" description="Disordered" evidence="1">
    <location>
        <begin position="635"/>
        <end position="719"/>
    </location>
</feature>
<reference evidence="3" key="2">
    <citation type="journal article" date="2020" name="Nat. Commun.">
        <title>Large-scale genome sequencing of mycorrhizal fungi provides insights into the early evolution of symbiotic traits.</title>
        <authorList>
            <person name="Miyauchi S."/>
            <person name="Kiss E."/>
            <person name="Kuo A."/>
            <person name="Drula E."/>
            <person name="Kohler A."/>
            <person name="Sanchez-Garcia M."/>
            <person name="Morin E."/>
            <person name="Andreopoulos B."/>
            <person name="Barry K.W."/>
            <person name="Bonito G."/>
            <person name="Buee M."/>
            <person name="Carver A."/>
            <person name="Chen C."/>
            <person name="Cichocki N."/>
            <person name="Clum A."/>
            <person name="Culley D."/>
            <person name="Crous P.W."/>
            <person name="Fauchery L."/>
            <person name="Girlanda M."/>
            <person name="Hayes R.D."/>
            <person name="Keri Z."/>
            <person name="LaButti K."/>
            <person name="Lipzen A."/>
            <person name="Lombard V."/>
            <person name="Magnuson J."/>
            <person name="Maillard F."/>
            <person name="Murat C."/>
            <person name="Nolan M."/>
            <person name="Ohm R.A."/>
            <person name="Pangilinan J."/>
            <person name="Pereira M.F."/>
            <person name="Perotto S."/>
            <person name="Peter M."/>
            <person name="Pfister S."/>
            <person name="Riley R."/>
            <person name="Sitrit Y."/>
            <person name="Stielow J.B."/>
            <person name="Szollosi G."/>
            <person name="Zifcakova L."/>
            <person name="Stursova M."/>
            <person name="Spatafora J.W."/>
            <person name="Tedersoo L."/>
            <person name="Vaario L.M."/>
            <person name="Yamada A."/>
            <person name="Yan M."/>
            <person name="Wang P."/>
            <person name="Xu J."/>
            <person name="Bruns T."/>
            <person name="Baldrian P."/>
            <person name="Vilgalys R."/>
            <person name="Dunand C."/>
            <person name="Henrissat B."/>
            <person name="Grigoriev I.V."/>
            <person name="Hibbett D."/>
            <person name="Nagy L.G."/>
            <person name="Martin F.M."/>
        </authorList>
    </citation>
    <scope>NUCLEOTIDE SEQUENCE</scope>
    <source>
        <strain evidence="3">Prilba</strain>
    </source>
</reference>